<feature type="compositionally biased region" description="Basic and acidic residues" evidence="1">
    <location>
        <begin position="184"/>
        <end position="236"/>
    </location>
</feature>
<dbReference type="EMBL" id="BSXT01010550">
    <property type="protein sequence ID" value="GMF80760.1"/>
    <property type="molecule type" value="Genomic_DNA"/>
</dbReference>
<dbReference type="Proteomes" id="UP001165121">
    <property type="component" value="Unassembled WGS sequence"/>
</dbReference>
<evidence type="ECO:0000313" key="2">
    <source>
        <dbReference type="EMBL" id="GMF80760.1"/>
    </source>
</evidence>
<keyword evidence="3" id="KW-1185">Reference proteome</keyword>
<dbReference type="AlphaFoldDB" id="A0A9W6YKW3"/>
<proteinExistence type="predicted"/>
<evidence type="ECO:0000313" key="3">
    <source>
        <dbReference type="Proteomes" id="UP001165121"/>
    </source>
</evidence>
<comment type="caution">
    <text evidence="2">The sequence shown here is derived from an EMBL/GenBank/DDBJ whole genome shotgun (WGS) entry which is preliminary data.</text>
</comment>
<sequence length="387" mass="43386">MTLKSKSAMKTMMPYDSKMARRGTPFEAVRLACSKGVRANLHIGRGSDEHVLDEVVRRKPQVRHTGEEEAVLGHLGNVHAQVAEQRATEEPRAQPRAGDLLGDHRVVPVPPQGERWLVDARGREERHRVGERDQPDGEHHGPRVRSSRRVDLARVRAGGVEAAVAPVQDAHELAPARGGADDEPVGRLDLRHAHGHEHDEGRDHREPQHEQEAAHGVDAEDGGQHEQRRDRDPHEVHPRRHHERVQLVRAREHGVDRVHHEARVDGVIDDAGHPGPVAHLEAHAAPERLAHPRAEARVGRKRREELGERQRQREAPHEREHERGQDAHERPAGRHDGLRAPGPAAHVEVRDERQAHDAQLLAPHAAHGPRALRAGRARKATKRPEKQ</sequence>
<dbReference type="OrthoDB" id="10644460at2759"/>
<accession>A0A9W6YKW3</accession>
<feature type="compositionally biased region" description="Basic and acidic residues" evidence="1">
    <location>
        <begin position="347"/>
        <end position="356"/>
    </location>
</feature>
<gene>
    <name evidence="2" type="ORF">Pfra01_002868700</name>
</gene>
<feature type="compositionally biased region" description="Basic and acidic residues" evidence="1">
    <location>
        <begin position="116"/>
        <end position="141"/>
    </location>
</feature>
<evidence type="ECO:0000256" key="1">
    <source>
        <dbReference type="SAM" id="MobiDB-lite"/>
    </source>
</evidence>
<protein>
    <submittedName>
        <fullName evidence="2">Unnamed protein product</fullName>
    </submittedName>
</protein>
<name>A0A9W6YKW3_9STRA</name>
<feature type="compositionally biased region" description="Basic and acidic residues" evidence="1">
    <location>
        <begin position="244"/>
        <end position="272"/>
    </location>
</feature>
<feature type="region of interest" description="Disordered" evidence="1">
    <location>
        <begin position="166"/>
        <end position="387"/>
    </location>
</feature>
<reference evidence="2" key="1">
    <citation type="submission" date="2023-04" db="EMBL/GenBank/DDBJ databases">
        <title>Phytophthora fragariaefolia NBRC 109709.</title>
        <authorList>
            <person name="Ichikawa N."/>
            <person name="Sato H."/>
            <person name="Tonouchi N."/>
        </authorList>
    </citation>
    <scope>NUCLEOTIDE SEQUENCE</scope>
    <source>
        <strain evidence="2">NBRC 109709</strain>
    </source>
</reference>
<feature type="compositionally biased region" description="Basic and acidic residues" evidence="1">
    <location>
        <begin position="280"/>
        <end position="338"/>
    </location>
</feature>
<organism evidence="2 3">
    <name type="scientific">Phytophthora fragariaefolia</name>
    <dbReference type="NCBI Taxonomy" id="1490495"/>
    <lineage>
        <taxon>Eukaryota</taxon>
        <taxon>Sar</taxon>
        <taxon>Stramenopiles</taxon>
        <taxon>Oomycota</taxon>
        <taxon>Peronosporomycetes</taxon>
        <taxon>Peronosporales</taxon>
        <taxon>Peronosporaceae</taxon>
        <taxon>Phytophthora</taxon>
    </lineage>
</organism>
<feature type="region of interest" description="Disordered" evidence="1">
    <location>
        <begin position="85"/>
        <end position="151"/>
    </location>
</feature>